<dbReference type="Pfam" id="PF14580">
    <property type="entry name" value="LRR_9"/>
    <property type="match status" value="1"/>
</dbReference>
<dbReference type="PROSITE" id="PS51450">
    <property type="entry name" value="LRR"/>
    <property type="match status" value="3"/>
</dbReference>
<dbReference type="PANTHER" id="PTHR46652">
    <property type="entry name" value="LEUCINE-RICH REPEAT AND IQ DOMAIN-CONTAINING PROTEIN 1-RELATED"/>
    <property type="match status" value="1"/>
</dbReference>
<reference evidence="3" key="1">
    <citation type="submission" date="2017-02" db="UniProtKB">
        <authorList>
            <consortium name="WormBaseParasite"/>
        </authorList>
    </citation>
    <scope>IDENTIFICATION</scope>
</reference>
<accession>A0A0R3WYK4</accession>
<dbReference type="Gene3D" id="3.80.10.10">
    <property type="entry name" value="Ribonuclease Inhibitor"/>
    <property type="match status" value="2"/>
</dbReference>
<dbReference type="InterPro" id="IPR032675">
    <property type="entry name" value="LRR_dom_sf"/>
</dbReference>
<sequence length="216" mass="25072">LSYNYISDISPIFASEYLTYLKADHNRIIKAGNAKALQHLQFYDLSYNKLTCTDYINHGRLKHLILNYNEITTLKGVEGPPLNQFKLRSLETLELRGNKITSSEGLGELHDLKTLYFSENLLRSVENISSMRGLVRLHLRDNSIRHLDGFLQGPPNLQYLNLRGNQIKRWPEIKKLTSLSTLKILILSGEFMPSPCWDFSCFSWHFTRKNFKPIIK</sequence>
<dbReference type="WBParaSite" id="TTAC_0000584401-mRNA-1">
    <property type="protein sequence ID" value="TTAC_0000584401-mRNA-1"/>
    <property type="gene ID" value="TTAC_0000584401"/>
</dbReference>
<dbReference type="InterPro" id="IPR050836">
    <property type="entry name" value="SDS22/Internalin_LRR"/>
</dbReference>
<evidence type="ECO:0000256" key="2">
    <source>
        <dbReference type="ARBA" id="ARBA00022737"/>
    </source>
</evidence>
<dbReference type="SMART" id="SM00365">
    <property type="entry name" value="LRR_SD22"/>
    <property type="match status" value="6"/>
</dbReference>
<organism evidence="3">
    <name type="scientific">Hydatigena taeniaeformis</name>
    <name type="common">Feline tapeworm</name>
    <name type="synonym">Taenia taeniaeformis</name>
    <dbReference type="NCBI Taxonomy" id="6205"/>
    <lineage>
        <taxon>Eukaryota</taxon>
        <taxon>Metazoa</taxon>
        <taxon>Spiralia</taxon>
        <taxon>Lophotrochozoa</taxon>
        <taxon>Platyhelminthes</taxon>
        <taxon>Cestoda</taxon>
        <taxon>Eucestoda</taxon>
        <taxon>Cyclophyllidea</taxon>
        <taxon>Taeniidae</taxon>
        <taxon>Hydatigera</taxon>
    </lineage>
</organism>
<dbReference type="AlphaFoldDB" id="A0A0R3WYK4"/>
<name>A0A0R3WYK4_HYDTA</name>
<evidence type="ECO:0000313" key="3">
    <source>
        <dbReference type="WBParaSite" id="TTAC_0000584401-mRNA-1"/>
    </source>
</evidence>
<dbReference type="STRING" id="6205.A0A0R3WYK4"/>
<evidence type="ECO:0000256" key="1">
    <source>
        <dbReference type="ARBA" id="ARBA00022614"/>
    </source>
</evidence>
<dbReference type="SUPFAM" id="SSF52058">
    <property type="entry name" value="L domain-like"/>
    <property type="match status" value="1"/>
</dbReference>
<keyword evidence="1" id="KW-0433">Leucine-rich repeat</keyword>
<keyword evidence="2" id="KW-0677">Repeat</keyword>
<proteinExistence type="predicted"/>
<protein>
    <submittedName>
        <fullName evidence="3">Toll-like receptor 7</fullName>
    </submittedName>
</protein>
<dbReference type="InterPro" id="IPR001611">
    <property type="entry name" value="Leu-rich_rpt"/>
</dbReference>
<dbReference type="PANTHER" id="PTHR46652:SF8">
    <property type="entry name" value="LEUCINE RICH REPEAT CONTAINING 23"/>
    <property type="match status" value="1"/>
</dbReference>